<feature type="transmembrane region" description="Helical" evidence="7">
    <location>
        <begin position="218"/>
        <end position="235"/>
    </location>
</feature>
<feature type="transmembrane region" description="Helical" evidence="7">
    <location>
        <begin position="129"/>
        <end position="154"/>
    </location>
</feature>
<feature type="transmembrane region" description="Helical" evidence="7">
    <location>
        <begin position="335"/>
        <end position="359"/>
    </location>
</feature>
<keyword evidence="4 7" id="KW-0812">Transmembrane</keyword>
<gene>
    <name evidence="8" type="ORF">DKX38_024493</name>
</gene>
<feature type="transmembrane region" description="Helical" evidence="7">
    <location>
        <begin position="1023"/>
        <end position="1043"/>
    </location>
</feature>
<evidence type="ECO:0000256" key="7">
    <source>
        <dbReference type="SAM" id="Phobius"/>
    </source>
</evidence>
<feature type="transmembrane region" description="Helical" evidence="7">
    <location>
        <begin position="461"/>
        <end position="481"/>
    </location>
</feature>
<dbReference type="AlphaFoldDB" id="A0A5N5JQD9"/>
<reference evidence="9" key="1">
    <citation type="journal article" date="2019" name="Gigascience">
        <title>De novo genome assembly of the endangered Acer yangbiense, a plant species with extremely small populations endemic to Yunnan Province, China.</title>
        <authorList>
            <person name="Yang J."/>
            <person name="Wariss H.M."/>
            <person name="Tao L."/>
            <person name="Zhang R."/>
            <person name="Yun Q."/>
            <person name="Hollingsworth P."/>
            <person name="Dao Z."/>
            <person name="Luo G."/>
            <person name="Guo H."/>
            <person name="Ma Y."/>
            <person name="Sun W."/>
        </authorList>
    </citation>
    <scope>NUCLEOTIDE SEQUENCE [LARGE SCALE GENOMIC DNA]</scope>
    <source>
        <strain evidence="9">cv. br00</strain>
    </source>
</reference>
<accession>A0A5N5JQD9</accession>
<dbReference type="CDD" id="cd17480">
    <property type="entry name" value="MFS_SLC40A1_like"/>
    <property type="match status" value="2"/>
</dbReference>
<evidence type="ECO:0000256" key="1">
    <source>
        <dbReference type="ARBA" id="ARBA00004141"/>
    </source>
</evidence>
<dbReference type="GO" id="GO:0016020">
    <property type="term" value="C:membrane"/>
    <property type="evidence" value="ECO:0007669"/>
    <property type="project" value="UniProtKB-SubCell"/>
</dbReference>
<organism evidence="8 9">
    <name type="scientific">Salix brachista</name>
    <dbReference type="NCBI Taxonomy" id="2182728"/>
    <lineage>
        <taxon>Eukaryota</taxon>
        <taxon>Viridiplantae</taxon>
        <taxon>Streptophyta</taxon>
        <taxon>Embryophyta</taxon>
        <taxon>Tracheophyta</taxon>
        <taxon>Spermatophyta</taxon>
        <taxon>Magnoliopsida</taxon>
        <taxon>eudicotyledons</taxon>
        <taxon>Gunneridae</taxon>
        <taxon>Pentapetalae</taxon>
        <taxon>rosids</taxon>
        <taxon>fabids</taxon>
        <taxon>Malpighiales</taxon>
        <taxon>Salicaceae</taxon>
        <taxon>Saliceae</taxon>
        <taxon>Salix</taxon>
    </lineage>
</organism>
<keyword evidence="9" id="KW-1185">Reference proteome</keyword>
<feature type="transmembrane region" description="Helical" evidence="7">
    <location>
        <begin position="187"/>
        <end position="212"/>
    </location>
</feature>
<feature type="transmembrane region" description="Helical" evidence="7">
    <location>
        <begin position="664"/>
        <end position="689"/>
    </location>
</feature>
<feature type="transmembrane region" description="Helical" evidence="7">
    <location>
        <begin position="60"/>
        <end position="81"/>
    </location>
</feature>
<feature type="transmembrane region" description="Helical" evidence="7">
    <location>
        <begin position="371"/>
        <end position="389"/>
    </location>
</feature>
<evidence type="ECO:0000256" key="2">
    <source>
        <dbReference type="ARBA" id="ARBA00006279"/>
    </source>
</evidence>
<evidence type="ECO:0000313" key="9">
    <source>
        <dbReference type="Proteomes" id="UP000326939"/>
    </source>
</evidence>
<keyword evidence="5 7" id="KW-1133">Transmembrane helix</keyword>
<keyword evidence="3" id="KW-0813">Transport</keyword>
<comment type="subcellular location">
    <subcellularLocation>
        <location evidence="1">Membrane</location>
        <topology evidence="1">Multi-pass membrane protein</topology>
    </subcellularLocation>
</comment>
<evidence type="ECO:0000256" key="5">
    <source>
        <dbReference type="ARBA" id="ARBA00022989"/>
    </source>
</evidence>
<dbReference type="Proteomes" id="UP000326939">
    <property type="component" value="Chromosome 16"/>
</dbReference>
<feature type="transmembrane region" description="Helical" evidence="7">
    <location>
        <begin position="395"/>
        <end position="413"/>
    </location>
</feature>
<feature type="transmembrane region" description="Helical" evidence="7">
    <location>
        <begin position="303"/>
        <end position="323"/>
    </location>
</feature>
<name>A0A5N5JQD9_9ROSI</name>
<evidence type="ECO:0000256" key="3">
    <source>
        <dbReference type="ARBA" id="ARBA00022448"/>
    </source>
</evidence>
<feature type="transmembrane region" description="Helical" evidence="7">
    <location>
        <begin position="933"/>
        <end position="951"/>
    </location>
</feature>
<feature type="transmembrane region" description="Helical" evidence="7">
    <location>
        <begin position="958"/>
        <end position="975"/>
    </location>
</feature>
<proteinExistence type="inferred from homology"/>
<sequence length="1108" mass="123769">MVGESLLDQQQLEPSSSKDFSLPTSLIRKLYIGHFLARWDARMWEFSVGLYMITLWPDSLILPAVYGAIESASIALLGPIIGQWVEKLTYIKVLRIWLVTQNLSFIIAGCTVIALLFYPDLKSTNLTAFISLVILTNLSGAVGVLSTLAGTILIEREWVVVISEGHPPGVLTRINSIIRRIDLTCKLLAPVISGFIMSFVSVKASAMTLAVWNTVAVWLEYWLFTSVYSGIPALAERSQRRISRPSRTDMEEIRSISPERESLISPRGENSVSTDLGWRRRLPPCFSELPFVGAWLVYLQQDVLLPGAALALLYFTVLSFGTLMTASLEWEGIPAYVIGIARGISALIGIGATVVYPILQSRISILRTGLWSIWSQWTCLLVCVASIWIQNHLLSAYLLMAGVAISRLGLWIFDLSVIQQMQNQVPESDRLVVGGVQNSMQSFMDLLGYVMGIIISNPRDFWELIILSFLAVTVAALLYSMHLYRVRKHLFHFEKLFMLVKWKILSPPHQNLLEPNIPRMWEFSVGLYMITLWPDSLILPAIYGAIECASTALFGPIIGQWVQRSTHLKVLRIWLVTQNLSFIIAGSTVITLLFYPDLKSTNLSVFIFLVMLTNISGATGVLSTLAGTILIEREWVVVISEGHPPGVLTKINSIIRRIDLTCKLLAPVISGFIMSFVSVKASAMTLAVWNTVAVWLEYWLFTSVYSGIPALAESSQRRISRLSPGDTVEMASTSAERAGLISQSDGIRVSVETGWRRRLTDWFSETPFVGAWSVYFYQEVVLPGVALALLYFTVLSLGLQNSKDCRCNVIVGTIRSSRSTSTKTGYDFLGMKMVETKEHSTLQREQRTEIVDQVDKFKTVGFVCKVSKHHEDENWENEAFLFGTLMTATLEWKGIAAFVIGIARGISAIIGIAATVLYPILQSRVSTLRTGLWAIWSQWSCLLVCVASILAGNHLLSAYILMAGVASSRLGLWMFDLSVTQQMQDQVPESDRCVVGGVQNSLQSTMDMLGYIMGMFISNPQDFWELILLSFSAVTFAALLYSIHIYRARKHLFHFEKSFVLLEEAISERRKVAWANSLPLVVLCKPKLGYELWIKVRNHDNFGACPSA</sequence>
<dbReference type="PANTHER" id="PTHR11660:SF57">
    <property type="entry name" value="SOLUTE CARRIER FAMILY 40 MEMBER"/>
    <property type="match status" value="1"/>
</dbReference>
<dbReference type="GO" id="GO:0005381">
    <property type="term" value="F:iron ion transmembrane transporter activity"/>
    <property type="evidence" value="ECO:0007669"/>
    <property type="project" value="InterPro"/>
</dbReference>
<dbReference type="Gene3D" id="1.20.1250.20">
    <property type="entry name" value="MFS general substrate transporter like domains"/>
    <property type="match status" value="1"/>
</dbReference>
<evidence type="ECO:0008006" key="10">
    <source>
        <dbReference type="Google" id="ProtNLM"/>
    </source>
</evidence>
<comment type="similarity">
    <text evidence="2">Belongs to the ferroportin (FP) (TC 2.A.100) family. SLC40A subfamily.</text>
</comment>
<evidence type="ECO:0000256" key="4">
    <source>
        <dbReference type="ARBA" id="ARBA00022692"/>
    </source>
</evidence>
<dbReference type="InterPro" id="IPR036259">
    <property type="entry name" value="MFS_trans_sf"/>
</dbReference>
<dbReference type="EMBL" id="VDCV01000016">
    <property type="protein sequence ID" value="KAB5520174.1"/>
    <property type="molecule type" value="Genomic_DNA"/>
</dbReference>
<feature type="transmembrane region" description="Helical" evidence="7">
    <location>
        <begin position="570"/>
        <end position="594"/>
    </location>
</feature>
<feature type="transmembrane region" description="Helical" evidence="7">
    <location>
        <begin position="895"/>
        <end position="921"/>
    </location>
</feature>
<keyword evidence="6 7" id="KW-0472">Membrane</keyword>
<feature type="transmembrane region" description="Helical" evidence="7">
    <location>
        <begin position="537"/>
        <end position="558"/>
    </location>
</feature>
<dbReference type="Pfam" id="PF06963">
    <property type="entry name" value="FPN1"/>
    <property type="match status" value="3"/>
</dbReference>
<dbReference type="InterPro" id="IPR009716">
    <property type="entry name" value="Ferroportin-1"/>
</dbReference>
<feature type="transmembrane region" description="Helical" evidence="7">
    <location>
        <begin position="606"/>
        <end position="631"/>
    </location>
</feature>
<feature type="transmembrane region" description="Helical" evidence="7">
    <location>
        <begin position="93"/>
        <end position="117"/>
    </location>
</feature>
<evidence type="ECO:0000256" key="6">
    <source>
        <dbReference type="ARBA" id="ARBA00023136"/>
    </source>
</evidence>
<dbReference type="SUPFAM" id="SSF103473">
    <property type="entry name" value="MFS general substrate transporter"/>
    <property type="match status" value="2"/>
</dbReference>
<dbReference type="PANTHER" id="PTHR11660">
    <property type="entry name" value="SOLUTE CARRIER FAMILY 40 MEMBER"/>
    <property type="match status" value="1"/>
</dbReference>
<protein>
    <recommendedName>
        <fullName evidence="10">Solute carrier family 40 protein</fullName>
    </recommendedName>
</protein>
<evidence type="ECO:0000313" key="8">
    <source>
        <dbReference type="EMBL" id="KAB5520174.1"/>
    </source>
</evidence>
<comment type="caution">
    <text evidence="8">The sequence shown here is derived from an EMBL/GenBank/DDBJ whole genome shotgun (WGS) entry which is preliminary data.</text>
</comment>